<dbReference type="AlphaFoldDB" id="A0A0B7BU77"/>
<name>A0A0B7BU77_9EUPU</name>
<dbReference type="EMBL" id="HACG01048860">
    <property type="protein sequence ID" value="CEK95725.1"/>
    <property type="molecule type" value="Transcribed_RNA"/>
</dbReference>
<gene>
    <name evidence="1" type="primary">ORF208453</name>
</gene>
<sequence length="66" mass="7153">MTPSGAFLTPSGACVCSVTLNSTCLCYMTPNVTPNGAWFVLSDPKVVLVFISCRQDNFLCMLFDPK</sequence>
<protein>
    <submittedName>
        <fullName evidence="1">Uncharacterized protein</fullName>
    </submittedName>
</protein>
<evidence type="ECO:0000313" key="1">
    <source>
        <dbReference type="EMBL" id="CEK95725.1"/>
    </source>
</evidence>
<proteinExistence type="predicted"/>
<reference evidence="1" key="1">
    <citation type="submission" date="2014-12" db="EMBL/GenBank/DDBJ databases">
        <title>Insight into the proteome of Arion vulgaris.</title>
        <authorList>
            <person name="Aradska J."/>
            <person name="Bulat T."/>
            <person name="Smidak R."/>
            <person name="Sarate P."/>
            <person name="Gangsoo J."/>
            <person name="Sialana F."/>
            <person name="Bilban M."/>
            <person name="Lubec G."/>
        </authorList>
    </citation>
    <scope>NUCLEOTIDE SEQUENCE</scope>
    <source>
        <tissue evidence="1">Skin</tissue>
    </source>
</reference>
<organism evidence="1">
    <name type="scientific">Arion vulgaris</name>
    <dbReference type="NCBI Taxonomy" id="1028688"/>
    <lineage>
        <taxon>Eukaryota</taxon>
        <taxon>Metazoa</taxon>
        <taxon>Spiralia</taxon>
        <taxon>Lophotrochozoa</taxon>
        <taxon>Mollusca</taxon>
        <taxon>Gastropoda</taxon>
        <taxon>Heterobranchia</taxon>
        <taxon>Euthyneura</taxon>
        <taxon>Panpulmonata</taxon>
        <taxon>Eupulmonata</taxon>
        <taxon>Stylommatophora</taxon>
        <taxon>Helicina</taxon>
        <taxon>Arionoidea</taxon>
        <taxon>Arionidae</taxon>
        <taxon>Arion</taxon>
    </lineage>
</organism>
<accession>A0A0B7BU77</accession>